<proteinExistence type="predicted"/>
<dbReference type="RefSeq" id="WP_120771363.1">
    <property type="nucleotide sequence ID" value="NZ_CP032627.1"/>
</dbReference>
<dbReference type="AlphaFoldDB" id="A0A387B838"/>
<dbReference type="KEGG" id="lact:D7I46_02045"/>
<feature type="domain" description="Gram-positive pilin subunit D1 N-terminal" evidence="1">
    <location>
        <begin position="50"/>
        <end position="170"/>
    </location>
</feature>
<evidence type="ECO:0000313" key="2">
    <source>
        <dbReference type="EMBL" id="AYF99974.1"/>
    </source>
</evidence>
<dbReference type="InterPro" id="IPR032364">
    <property type="entry name" value="GramPos_pilinD1_N"/>
</dbReference>
<dbReference type="Gene3D" id="2.60.40.10">
    <property type="entry name" value="Immunoglobulins"/>
    <property type="match status" value="1"/>
</dbReference>
<gene>
    <name evidence="2" type="ORF">D7I46_02045</name>
</gene>
<name>A0A387B838_9LACT</name>
<reference evidence="2 3" key="1">
    <citation type="submission" date="2018-09" db="EMBL/GenBank/DDBJ databases">
        <title>Genome sequencing of strain 1JSPR-7.</title>
        <authorList>
            <person name="Heo J."/>
            <person name="Kim S.-J."/>
            <person name="Kwon S.-W."/>
        </authorList>
    </citation>
    <scope>NUCLEOTIDE SEQUENCE [LARGE SCALE GENOMIC DNA]</scope>
    <source>
        <strain evidence="2 3">1JSPR-7</strain>
    </source>
</reference>
<organism evidence="2 3">
    <name type="scientific">Lactococcus allomyrinae</name>
    <dbReference type="NCBI Taxonomy" id="2419773"/>
    <lineage>
        <taxon>Bacteria</taxon>
        <taxon>Bacillati</taxon>
        <taxon>Bacillota</taxon>
        <taxon>Bacilli</taxon>
        <taxon>Lactobacillales</taxon>
        <taxon>Streptococcaceae</taxon>
        <taxon>Lactococcus</taxon>
    </lineage>
</organism>
<accession>A0A387B838</accession>
<dbReference type="OrthoDB" id="2243670at2"/>
<keyword evidence="3" id="KW-1185">Reference proteome</keyword>
<evidence type="ECO:0000259" key="1">
    <source>
        <dbReference type="Pfam" id="PF16555"/>
    </source>
</evidence>
<dbReference type="NCBIfam" id="TIGR01167">
    <property type="entry name" value="LPXTG_anchor"/>
    <property type="match status" value="1"/>
</dbReference>
<protein>
    <submittedName>
        <fullName evidence="2">LPXTG cell wall anchor domain-containing protein</fullName>
    </submittedName>
</protein>
<dbReference type="Proteomes" id="UP000269374">
    <property type="component" value="Chromosome"/>
</dbReference>
<dbReference type="EMBL" id="CP032627">
    <property type="protein sequence ID" value="AYF99974.1"/>
    <property type="molecule type" value="Genomic_DNA"/>
</dbReference>
<dbReference type="InterPro" id="IPR013783">
    <property type="entry name" value="Ig-like_fold"/>
</dbReference>
<sequence length="233" mass="26016">MQKLKFIVATSIFLLLVLGGTPYVLANSSHTQQLIIIKYGLSQGATGFCEKDTQNSGLKINNIPTDNFNNELSPIADIHYRIQQIFPKTNDFTKISLKNPDTYTRKGKVFEIKTNIAGIANIELSDGFYIVEELPNPSQHLNTPAQPFLIDLPIWDSEKIELSKVYIYPKSSVDFPLRSPSAQIKNTTKEKGTLPKTGEVQDTLACIIGLGLFGLAFILKKENEDKIRIIENS</sequence>
<dbReference type="Pfam" id="PF16555">
    <property type="entry name" value="GramPos_pilinD1"/>
    <property type="match status" value="1"/>
</dbReference>
<evidence type="ECO:0000313" key="3">
    <source>
        <dbReference type="Proteomes" id="UP000269374"/>
    </source>
</evidence>